<organism evidence="3 4">
    <name type="scientific">Alkalidesulfovibrio alkalitolerans DSM 16529</name>
    <dbReference type="NCBI Taxonomy" id="1121439"/>
    <lineage>
        <taxon>Bacteria</taxon>
        <taxon>Pseudomonadati</taxon>
        <taxon>Thermodesulfobacteriota</taxon>
        <taxon>Desulfovibrionia</taxon>
        <taxon>Desulfovibrionales</taxon>
        <taxon>Desulfovibrionaceae</taxon>
        <taxon>Alkalidesulfovibrio</taxon>
    </lineage>
</organism>
<gene>
    <name evidence="3" type="ORF">dsat_0318</name>
</gene>
<dbReference type="RefSeq" id="WP_020887012.1">
    <property type="nucleotide sequence ID" value="NZ_ATHI01000026.1"/>
</dbReference>
<dbReference type="STRING" id="1121439.dsat_0318"/>
<protein>
    <submittedName>
        <fullName evidence="3">RsbT co-antagonist protein RsbRD, N-terminal domain containing protein</fullName>
    </submittedName>
</protein>
<dbReference type="Pfam" id="PF14361">
    <property type="entry name" value="RsbRD_N"/>
    <property type="match status" value="1"/>
</dbReference>
<dbReference type="EMBL" id="ATHI01000026">
    <property type="protein sequence ID" value="EPR32877.1"/>
    <property type="molecule type" value="Genomic_DNA"/>
</dbReference>
<evidence type="ECO:0000313" key="4">
    <source>
        <dbReference type="Proteomes" id="UP000014975"/>
    </source>
</evidence>
<dbReference type="InterPro" id="IPR025751">
    <property type="entry name" value="RsbRD_N_dom"/>
</dbReference>
<name>S7T701_9BACT</name>
<dbReference type="AlphaFoldDB" id="S7T701"/>
<dbReference type="OrthoDB" id="1724246at2"/>
<evidence type="ECO:0000259" key="2">
    <source>
        <dbReference type="Pfam" id="PF14361"/>
    </source>
</evidence>
<comment type="caution">
    <text evidence="3">The sequence shown here is derived from an EMBL/GenBank/DDBJ whole genome shotgun (WGS) entry which is preliminary data.</text>
</comment>
<feature type="domain" description="RsbT co-antagonist protein RsbRD N-terminal" evidence="2">
    <location>
        <begin position="13"/>
        <end position="147"/>
    </location>
</feature>
<feature type="region of interest" description="Disordered" evidence="1">
    <location>
        <begin position="175"/>
        <end position="195"/>
    </location>
</feature>
<accession>S7T701</accession>
<sequence length="195" mass="21973">MTLAQRIANGKESLVDRWYDLVLATYPGETAKLWRRNSDPFTNPVGQTTHRALAELVDHLLVWSDAQAICTSLDEVVKIRAVQDFTPAKAMAFIFLLKKALREVFAKDLAGGGLDAELAALEARVDNMALMGFDVYVREREKIFRMRVDEFKRTHRMIFRKTGIMCETTDSLVRGGPDEAADADEDLGIKKPQAR</sequence>
<evidence type="ECO:0000313" key="3">
    <source>
        <dbReference type="EMBL" id="EPR32877.1"/>
    </source>
</evidence>
<dbReference type="eggNOG" id="ENOG5032RXU">
    <property type="taxonomic scope" value="Bacteria"/>
</dbReference>
<dbReference type="Proteomes" id="UP000014975">
    <property type="component" value="Unassembled WGS sequence"/>
</dbReference>
<reference evidence="3 4" key="1">
    <citation type="journal article" date="2013" name="Genome Announc.">
        <title>Draft genome sequences for three mercury-methylating, sulfate-reducing bacteria.</title>
        <authorList>
            <person name="Brown S.D."/>
            <person name="Hurt R.A.Jr."/>
            <person name="Gilmour C.C."/>
            <person name="Elias D.A."/>
        </authorList>
    </citation>
    <scope>NUCLEOTIDE SEQUENCE [LARGE SCALE GENOMIC DNA]</scope>
    <source>
        <strain evidence="3 4">DSM 16529</strain>
    </source>
</reference>
<dbReference type="PATRIC" id="fig|1121439.3.peg.1667"/>
<evidence type="ECO:0000256" key="1">
    <source>
        <dbReference type="SAM" id="MobiDB-lite"/>
    </source>
</evidence>
<proteinExistence type="predicted"/>
<keyword evidence="4" id="KW-1185">Reference proteome</keyword>